<evidence type="ECO:0000256" key="1">
    <source>
        <dbReference type="SAM" id="MobiDB-lite"/>
    </source>
</evidence>
<gene>
    <name evidence="2" type="ORF">TEOVI_000077900</name>
</gene>
<proteinExistence type="predicted"/>
<sequence>MHSRGVYNRGEPYNKHGRANYHQPRPSDTSAGAIVAIAPASGGSGAVVSQVAGSDRGGPRRLTFNNFRTFSARNKKTPLDANTSAAPNTKLWQLSEQVSFYCNKCRRDNIISDSLAIDAVHQLMLCTRCFTRIIRPRTYRPSRVVPFPSLLSWLNYTPSRVMEMSEDIASRPAEAVAPSADRVAVPTIPGGSRPTHIQQLPATAMNTVSNAGNVGGALLARGMTAASQQQQSLESSKHPCHRVWGSCLHGETCLFRGAPYDLCICFLMGLCNGDEATCNLLHQRVFALPDAEAPMPLQRCEGDLEDPGSAWGKWVGKKKNSANSAEWQLWNNGPILELINRHAPATPVAVAEEKGGDNVKPRIKLHFADISAALKGLQK</sequence>
<organism evidence="2 3">
    <name type="scientific">Trypanosoma equiperdum</name>
    <dbReference type="NCBI Taxonomy" id="5694"/>
    <lineage>
        <taxon>Eukaryota</taxon>
        <taxon>Discoba</taxon>
        <taxon>Euglenozoa</taxon>
        <taxon>Kinetoplastea</taxon>
        <taxon>Metakinetoplastina</taxon>
        <taxon>Trypanosomatida</taxon>
        <taxon>Trypanosomatidae</taxon>
        <taxon>Trypanosoma</taxon>
    </lineage>
</organism>
<dbReference type="Proteomes" id="UP000195570">
    <property type="component" value="Unassembled WGS sequence"/>
</dbReference>
<dbReference type="PANTHER" id="PTHR19851:SF12">
    <property type="entry name" value="RNA-BINDING PROTEIN"/>
    <property type="match status" value="1"/>
</dbReference>
<evidence type="ECO:0000313" key="3">
    <source>
        <dbReference type="Proteomes" id="UP000195570"/>
    </source>
</evidence>
<dbReference type="AlphaFoldDB" id="A0A1G4IB83"/>
<dbReference type="RefSeq" id="XP_067080230.1">
    <property type="nucleotide sequence ID" value="XM_067224129.1"/>
</dbReference>
<protein>
    <submittedName>
        <fullName evidence="2">Uncharacterized protein</fullName>
    </submittedName>
</protein>
<feature type="region of interest" description="Disordered" evidence="1">
    <location>
        <begin position="1"/>
        <end position="29"/>
    </location>
</feature>
<evidence type="ECO:0000313" key="2">
    <source>
        <dbReference type="EMBL" id="SCU69222.1"/>
    </source>
</evidence>
<keyword evidence="3" id="KW-1185">Reference proteome</keyword>
<accession>A0A1G4IB83</accession>
<dbReference type="EMBL" id="CZPT02001179">
    <property type="protein sequence ID" value="SCU69222.1"/>
    <property type="molecule type" value="Genomic_DNA"/>
</dbReference>
<dbReference type="GeneID" id="92374719"/>
<name>A0A1G4IB83_TRYEQ</name>
<comment type="caution">
    <text evidence="2">The sequence shown here is derived from an EMBL/GenBank/DDBJ whole genome shotgun (WGS) entry which is preliminary data.</text>
</comment>
<reference evidence="2" key="1">
    <citation type="submission" date="2016-09" db="EMBL/GenBank/DDBJ databases">
        <authorList>
            <person name="Hebert L."/>
            <person name="Moumen B."/>
        </authorList>
    </citation>
    <scope>NUCLEOTIDE SEQUENCE [LARGE SCALE GENOMIC DNA]</scope>
    <source>
        <strain evidence="2">OVI</strain>
    </source>
</reference>
<dbReference type="VEuPathDB" id="TriTrypDB:TEOVI_000077900"/>
<dbReference type="PANTHER" id="PTHR19851">
    <property type="entry name" value="OS02G0203500 PROTEIN"/>
    <property type="match status" value="1"/>
</dbReference>